<evidence type="ECO:0000313" key="2">
    <source>
        <dbReference type="Proteomes" id="UP001183615"/>
    </source>
</evidence>
<proteinExistence type="predicted"/>
<keyword evidence="2" id="KW-1185">Reference proteome</keyword>
<dbReference type="RefSeq" id="WP_311615242.1">
    <property type="nucleotide sequence ID" value="NZ_JAVREV010000001.1"/>
</dbReference>
<comment type="caution">
    <text evidence="1">The sequence shown here is derived from an EMBL/GenBank/DDBJ whole genome shotgun (WGS) entry which is preliminary data.</text>
</comment>
<gene>
    <name evidence="1" type="ORF">RM779_02405</name>
</gene>
<dbReference type="Proteomes" id="UP001183615">
    <property type="component" value="Unassembled WGS sequence"/>
</dbReference>
<organism evidence="1 2">
    <name type="scientific">Streptomyces johnsoniae</name>
    <dbReference type="NCBI Taxonomy" id="3075532"/>
    <lineage>
        <taxon>Bacteria</taxon>
        <taxon>Bacillati</taxon>
        <taxon>Actinomycetota</taxon>
        <taxon>Actinomycetes</taxon>
        <taxon>Kitasatosporales</taxon>
        <taxon>Streptomycetaceae</taxon>
        <taxon>Streptomyces</taxon>
    </lineage>
</organism>
<name>A0ABU2S057_9ACTN</name>
<sequence>MTPGENGVLVSVEVDAGTVRRGDQIMLGGQVFTVLDMAAMRGGARRLQFASGESLIMLRTTVLWAARRVDPRLRRRRLPGPTA</sequence>
<dbReference type="EMBL" id="JAVREV010000001">
    <property type="protein sequence ID" value="MDT0441455.1"/>
    <property type="molecule type" value="Genomic_DNA"/>
</dbReference>
<accession>A0ABU2S057</accession>
<evidence type="ECO:0000313" key="1">
    <source>
        <dbReference type="EMBL" id="MDT0441455.1"/>
    </source>
</evidence>
<reference evidence="2" key="1">
    <citation type="submission" date="2023-07" db="EMBL/GenBank/DDBJ databases">
        <title>30 novel species of actinomycetes from the DSMZ collection.</title>
        <authorList>
            <person name="Nouioui I."/>
        </authorList>
    </citation>
    <scope>NUCLEOTIDE SEQUENCE [LARGE SCALE GENOMIC DNA]</scope>
    <source>
        <strain evidence="2">DSM 41886</strain>
    </source>
</reference>
<protein>
    <submittedName>
        <fullName evidence="1">Uncharacterized protein</fullName>
    </submittedName>
</protein>